<dbReference type="AlphaFoldDB" id="A0A7J8IMX8"/>
<sequence length="141" mass="15900">MEDYVRHESITGSTQKRRLLSTGGRGEWAGGGPARAGSRHQLQRHRLQRHRLQRHQRPGGWLHNCVNLLKSIELYAYNRDFMVYKLYVNETLEKKRKAQASEPECCPEPPGVQPRALGACVVSQSPLGQEPQLGGSPRGTF</sequence>
<comment type="caution">
    <text evidence="2">The sequence shown here is derived from an EMBL/GenBank/DDBJ whole genome shotgun (WGS) entry which is preliminary data.</text>
</comment>
<evidence type="ECO:0000256" key="1">
    <source>
        <dbReference type="SAM" id="MobiDB-lite"/>
    </source>
</evidence>
<accession>A0A7J8IMX8</accession>
<reference evidence="2 3" key="1">
    <citation type="journal article" date="2020" name="Nature">
        <title>Six reference-quality genomes reveal evolution of bat adaptations.</title>
        <authorList>
            <person name="Jebb D."/>
            <person name="Huang Z."/>
            <person name="Pippel M."/>
            <person name="Hughes G.M."/>
            <person name="Lavrichenko K."/>
            <person name="Devanna P."/>
            <person name="Winkler S."/>
            <person name="Jermiin L.S."/>
            <person name="Skirmuntt E.C."/>
            <person name="Katzourakis A."/>
            <person name="Burkitt-Gray L."/>
            <person name="Ray D.A."/>
            <person name="Sullivan K.A.M."/>
            <person name="Roscito J.G."/>
            <person name="Kirilenko B.M."/>
            <person name="Davalos L.M."/>
            <person name="Corthals A.P."/>
            <person name="Power M.L."/>
            <person name="Jones G."/>
            <person name="Ransome R.D."/>
            <person name="Dechmann D.K.N."/>
            <person name="Locatelli A.G."/>
            <person name="Puechmaille S.J."/>
            <person name="Fedrigo O."/>
            <person name="Jarvis E.D."/>
            <person name="Hiller M."/>
            <person name="Vernes S.C."/>
            <person name="Myers E.W."/>
            <person name="Teeling E.C."/>
        </authorList>
    </citation>
    <scope>NUCLEOTIDE SEQUENCE [LARGE SCALE GENOMIC DNA]</scope>
    <source>
        <strain evidence="2">MRouAeg1</strain>
        <tissue evidence="2">Muscle</tissue>
    </source>
</reference>
<feature type="region of interest" description="Disordered" evidence="1">
    <location>
        <begin position="1"/>
        <end position="39"/>
    </location>
</feature>
<gene>
    <name evidence="2" type="ORF">HJG63_010837</name>
</gene>
<evidence type="ECO:0000313" key="2">
    <source>
        <dbReference type="EMBL" id="KAF6485708.1"/>
    </source>
</evidence>
<protein>
    <submittedName>
        <fullName evidence="2">Uncharacterized protein</fullName>
    </submittedName>
</protein>
<name>A0A7J8IMX8_ROUAE</name>
<evidence type="ECO:0000313" key="3">
    <source>
        <dbReference type="Proteomes" id="UP000593571"/>
    </source>
</evidence>
<keyword evidence="3" id="KW-1185">Reference proteome</keyword>
<proteinExistence type="predicted"/>
<organism evidence="2 3">
    <name type="scientific">Rousettus aegyptiacus</name>
    <name type="common">Egyptian fruit bat</name>
    <name type="synonym">Pteropus aegyptiacus</name>
    <dbReference type="NCBI Taxonomy" id="9407"/>
    <lineage>
        <taxon>Eukaryota</taxon>
        <taxon>Metazoa</taxon>
        <taxon>Chordata</taxon>
        <taxon>Craniata</taxon>
        <taxon>Vertebrata</taxon>
        <taxon>Euteleostomi</taxon>
        <taxon>Mammalia</taxon>
        <taxon>Eutheria</taxon>
        <taxon>Laurasiatheria</taxon>
        <taxon>Chiroptera</taxon>
        <taxon>Yinpterochiroptera</taxon>
        <taxon>Pteropodoidea</taxon>
        <taxon>Pteropodidae</taxon>
        <taxon>Rousettinae</taxon>
        <taxon>Rousettus</taxon>
    </lineage>
</organism>
<feature type="compositionally biased region" description="Gly residues" evidence="1">
    <location>
        <begin position="23"/>
        <end position="34"/>
    </location>
</feature>
<dbReference type="Proteomes" id="UP000593571">
    <property type="component" value="Unassembled WGS sequence"/>
</dbReference>
<dbReference type="EMBL" id="JACASE010000003">
    <property type="protein sequence ID" value="KAF6485708.1"/>
    <property type="molecule type" value="Genomic_DNA"/>
</dbReference>